<keyword evidence="10" id="KW-1185">Reference proteome</keyword>
<dbReference type="PANTHER" id="PTHR24324:SF5">
    <property type="entry name" value="HEMATOPOIETICALLY-EXPRESSED HOMEOBOX PROTEIN HHEX"/>
    <property type="match status" value="1"/>
</dbReference>
<dbReference type="CDD" id="cd00086">
    <property type="entry name" value="homeodomain"/>
    <property type="match status" value="1"/>
</dbReference>
<evidence type="ECO:0000256" key="1">
    <source>
        <dbReference type="ARBA" id="ARBA00004123"/>
    </source>
</evidence>
<dbReference type="GO" id="GO:0000981">
    <property type="term" value="F:DNA-binding transcription factor activity, RNA polymerase II-specific"/>
    <property type="evidence" value="ECO:0007669"/>
    <property type="project" value="InterPro"/>
</dbReference>
<gene>
    <name evidence="9" type="ORF">B0J11DRAFT_141966</name>
</gene>
<evidence type="ECO:0000256" key="3">
    <source>
        <dbReference type="ARBA" id="ARBA00023155"/>
    </source>
</evidence>
<dbReference type="AlphaFoldDB" id="A0A9P9IBI2"/>
<reference evidence="9" key="1">
    <citation type="journal article" date="2021" name="Nat. Commun.">
        <title>Genetic determinants of endophytism in the Arabidopsis root mycobiome.</title>
        <authorList>
            <person name="Mesny F."/>
            <person name="Miyauchi S."/>
            <person name="Thiergart T."/>
            <person name="Pickel B."/>
            <person name="Atanasova L."/>
            <person name="Karlsson M."/>
            <person name="Huettel B."/>
            <person name="Barry K.W."/>
            <person name="Haridas S."/>
            <person name="Chen C."/>
            <person name="Bauer D."/>
            <person name="Andreopoulos W."/>
            <person name="Pangilinan J."/>
            <person name="LaButti K."/>
            <person name="Riley R."/>
            <person name="Lipzen A."/>
            <person name="Clum A."/>
            <person name="Drula E."/>
            <person name="Henrissat B."/>
            <person name="Kohler A."/>
            <person name="Grigoriev I.V."/>
            <person name="Martin F.M."/>
            <person name="Hacquard S."/>
        </authorList>
    </citation>
    <scope>NUCLEOTIDE SEQUENCE</scope>
    <source>
        <strain evidence="9">MPI-CAGE-CH-0243</strain>
    </source>
</reference>
<keyword evidence="2 5" id="KW-0238">DNA-binding</keyword>
<dbReference type="GO" id="GO:0005634">
    <property type="term" value="C:nucleus"/>
    <property type="evidence" value="ECO:0007669"/>
    <property type="project" value="UniProtKB-SubCell"/>
</dbReference>
<dbReference type="InterPro" id="IPR017970">
    <property type="entry name" value="Homeobox_CS"/>
</dbReference>
<evidence type="ECO:0000259" key="8">
    <source>
        <dbReference type="PROSITE" id="PS50071"/>
    </source>
</evidence>
<organism evidence="9 10">
    <name type="scientific">Dendryphion nanum</name>
    <dbReference type="NCBI Taxonomy" id="256645"/>
    <lineage>
        <taxon>Eukaryota</taxon>
        <taxon>Fungi</taxon>
        <taxon>Dikarya</taxon>
        <taxon>Ascomycota</taxon>
        <taxon>Pezizomycotina</taxon>
        <taxon>Dothideomycetes</taxon>
        <taxon>Pleosporomycetidae</taxon>
        <taxon>Pleosporales</taxon>
        <taxon>Torulaceae</taxon>
        <taxon>Dendryphion</taxon>
    </lineage>
</organism>
<name>A0A9P9IBI2_9PLEO</name>
<feature type="DNA-binding region" description="Homeobox" evidence="5">
    <location>
        <begin position="43"/>
        <end position="102"/>
    </location>
</feature>
<dbReference type="InterPro" id="IPR001356">
    <property type="entry name" value="HD"/>
</dbReference>
<evidence type="ECO:0000256" key="5">
    <source>
        <dbReference type="PROSITE-ProRule" id="PRU00108"/>
    </source>
</evidence>
<dbReference type="Pfam" id="PF00046">
    <property type="entry name" value="Homeodomain"/>
    <property type="match status" value="1"/>
</dbReference>
<evidence type="ECO:0000256" key="4">
    <source>
        <dbReference type="ARBA" id="ARBA00023242"/>
    </source>
</evidence>
<feature type="domain" description="Homeobox" evidence="8">
    <location>
        <begin position="41"/>
        <end position="101"/>
    </location>
</feature>
<comment type="subcellular location">
    <subcellularLocation>
        <location evidence="1 5 6">Nucleus</location>
    </subcellularLocation>
</comment>
<evidence type="ECO:0000313" key="9">
    <source>
        <dbReference type="EMBL" id="KAH7113867.1"/>
    </source>
</evidence>
<dbReference type="InterPro" id="IPR051000">
    <property type="entry name" value="Homeobox_DNA-bind_prot"/>
</dbReference>
<evidence type="ECO:0000256" key="6">
    <source>
        <dbReference type="RuleBase" id="RU000682"/>
    </source>
</evidence>
<dbReference type="Gene3D" id="1.10.10.60">
    <property type="entry name" value="Homeodomain-like"/>
    <property type="match status" value="1"/>
</dbReference>
<dbReference type="SMART" id="SM00389">
    <property type="entry name" value="HOX"/>
    <property type="match status" value="1"/>
</dbReference>
<evidence type="ECO:0000256" key="2">
    <source>
        <dbReference type="ARBA" id="ARBA00023125"/>
    </source>
</evidence>
<dbReference type="EMBL" id="JAGMWT010000018">
    <property type="protein sequence ID" value="KAH7113867.1"/>
    <property type="molecule type" value="Genomic_DNA"/>
</dbReference>
<keyword evidence="3 5" id="KW-0371">Homeobox</keyword>
<keyword evidence="4 5" id="KW-0539">Nucleus</keyword>
<dbReference type="GO" id="GO:0000978">
    <property type="term" value="F:RNA polymerase II cis-regulatory region sequence-specific DNA binding"/>
    <property type="evidence" value="ECO:0007669"/>
    <property type="project" value="TreeGrafter"/>
</dbReference>
<dbReference type="Proteomes" id="UP000700596">
    <property type="component" value="Unassembled WGS sequence"/>
</dbReference>
<dbReference type="GO" id="GO:0030154">
    <property type="term" value="P:cell differentiation"/>
    <property type="evidence" value="ECO:0007669"/>
    <property type="project" value="TreeGrafter"/>
</dbReference>
<evidence type="ECO:0000313" key="10">
    <source>
        <dbReference type="Proteomes" id="UP000700596"/>
    </source>
</evidence>
<dbReference type="OrthoDB" id="6159439at2759"/>
<dbReference type="InterPro" id="IPR057939">
    <property type="entry name" value="TRF2_HOY1_PH"/>
</dbReference>
<evidence type="ECO:0000256" key="7">
    <source>
        <dbReference type="SAM" id="MobiDB-lite"/>
    </source>
</evidence>
<dbReference type="PROSITE" id="PS00027">
    <property type="entry name" value="HOMEOBOX_1"/>
    <property type="match status" value="1"/>
</dbReference>
<sequence>MHQGDDSNTSMSTPSPPAMAQTPTSGSAPRRPPRKSTLTQQQKNQKRQRATQDQLVTLEVEFNKNPTPTAVVRERIASEINMTERSVQIWFQNRRAKIKNLAKKSIENGDDCNDIPESMRRYLQLQAMESGKSLGGSLLGRAGPMAPYGSGMLLNTDTSSSKVVIHHFACRSLSIGSWRRVGQSAMDLVVFYSPEKCCVTYYINNDSAGYKIEYPFAYIKNISLENGDLTANAEGASQRPGGLIVELNRPPNFFMDSSGSGGFFQCGDFTEDQQASQMMVHHLGGHPKVLSGQLAKLVSLESFQNRHNLYEQNTLAVSAPVSPINHRPASQPNHLVHPHMAMFHEGPFGPGGLHARGHKRQRSRSVPVAIDFSMLRNPMTSYLVPPEPSPYIPNPEIFAPVPQSASGPIGPNLSIDTSAGYGMDYRQYPMSATTANSPSEFGTPAFFTSGPPTENVPASHFGQYNIPPYIHTPMGPPPHTNQSISPMPAMSHPDPVIANQSPPLSSFGRDGSADVFPMSHDGGMSDEALQLSDLYAKQTLNLPFRSPMEENVDDLDMHNLVSFGTIDPASLSPEAHQMH</sequence>
<dbReference type="PANTHER" id="PTHR24324">
    <property type="entry name" value="HOMEOBOX PROTEIN HHEX"/>
    <property type="match status" value="1"/>
</dbReference>
<proteinExistence type="predicted"/>
<feature type="compositionally biased region" description="Polar residues" evidence="7">
    <location>
        <begin position="1"/>
        <end position="13"/>
    </location>
</feature>
<dbReference type="PROSITE" id="PS50071">
    <property type="entry name" value="HOMEOBOX_2"/>
    <property type="match status" value="1"/>
</dbReference>
<dbReference type="SUPFAM" id="SSF46689">
    <property type="entry name" value="Homeodomain-like"/>
    <property type="match status" value="1"/>
</dbReference>
<dbReference type="Pfam" id="PF24818">
    <property type="entry name" value="PH_TRF2_HOY1"/>
    <property type="match status" value="1"/>
</dbReference>
<protein>
    <recommendedName>
        <fullName evidence="8">Homeobox domain-containing protein</fullName>
    </recommendedName>
</protein>
<comment type="caution">
    <text evidence="9">The sequence shown here is derived from an EMBL/GenBank/DDBJ whole genome shotgun (WGS) entry which is preliminary data.</text>
</comment>
<feature type="region of interest" description="Disordered" evidence="7">
    <location>
        <begin position="1"/>
        <end position="52"/>
    </location>
</feature>
<accession>A0A9P9IBI2</accession>
<dbReference type="InterPro" id="IPR009057">
    <property type="entry name" value="Homeodomain-like_sf"/>
</dbReference>